<sequence>MSAARYFAPTLTLCAALLLTGCASATQGPAAAAPSAAAQNTAGQPVTVDNCGTKVSFAKAPERVVTIKSTTTEMLLALGLGDRIEGSAASDGPLPEEFAADAPPILAEQLPSQEAVLETAPDLVYAGWESNFSTEGAGKRESLQKLGINTYVSPAACKAPGYKPDPMTFDKLFGEIQEVGRIFHAEEAAQDLVKSQQEALAAIKPSTKELTALWYSSGAADSPYVGAGIGAPQMIMEAAGLKNIAAEVKDTWTPYSWEVVAEQNPDVIVLIDSSWSTAKKKISVLESNPVTAKLDAVREGRYLVLPFPASEAGVRNVAAAASLVDQLKTMNVAD</sequence>
<dbReference type="Pfam" id="PF01497">
    <property type="entry name" value="Peripla_BP_2"/>
    <property type="match status" value="1"/>
</dbReference>
<dbReference type="SUPFAM" id="SSF53807">
    <property type="entry name" value="Helical backbone' metal receptor"/>
    <property type="match status" value="1"/>
</dbReference>
<feature type="signal peptide" evidence="2">
    <location>
        <begin position="1"/>
        <end position="25"/>
    </location>
</feature>
<keyword evidence="2" id="KW-0732">Signal</keyword>
<proteinExistence type="inferred from homology"/>
<evidence type="ECO:0000313" key="5">
    <source>
        <dbReference type="Proteomes" id="UP001165368"/>
    </source>
</evidence>
<dbReference type="PROSITE" id="PS50983">
    <property type="entry name" value="FE_B12_PBP"/>
    <property type="match status" value="1"/>
</dbReference>
<evidence type="ECO:0000259" key="3">
    <source>
        <dbReference type="PROSITE" id="PS50983"/>
    </source>
</evidence>
<evidence type="ECO:0000256" key="1">
    <source>
        <dbReference type="ARBA" id="ARBA00008814"/>
    </source>
</evidence>
<organism evidence="4 5">
    <name type="scientific">Arthrobacter hankyongi</name>
    <dbReference type="NCBI Taxonomy" id="2904801"/>
    <lineage>
        <taxon>Bacteria</taxon>
        <taxon>Bacillati</taxon>
        <taxon>Actinomycetota</taxon>
        <taxon>Actinomycetes</taxon>
        <taxon>Micrococcales</taxon>
        <taxon>Micrococcaceae</taxon>
        <taxon>Arthrobacter</taxon>
    </lineage>
</organism>
<evidence type="ECO:0000256" key="2">
    <source>
        <dbReference type="SAM" id="SignalP"/>
    </source>
</evidence>
<dbReference type="EMBL" id="JAKLTQ010000002">
    <property type="protein sequence ID" value="MCG2621074.1"/>
    <property type="molecule type" value="Genomic_DNA"/>
</dbReference>
<dbReference type="Proteomes" id="UP001165368">
    <property type="component" value="Unassembled WGS sequence"/>
</dbReference>
<feature type="domain" description="Fe/B12 periplasmic-binding" evidence="3">
    <location>
        <begin position="63"/>
        <end position="334"/>
    </location>
</feature>
<dbReference type="InterPro" id="IPR002491">
    <property type="entry name" value="ABC_transptr_periplasmic_BD"/>
</dbReference>
<comment type="similarity">
    <text evidence="1">Belongs to the bacterial solute-binding protein 8 family.</text>
</comment>
<dbReference type="PANTHER" id="PTHR30535:SF7">
    <property type="entry name" value="IRON(III) DICITRATE-BINDING PROTEIN"/>
    <property type="match status" value="1"/>
</dbReference>
<name>A0ABS9L3J8_9MICC</name>
<reference evidence="4" key="1">
    <citation type="submission" date="2022-01" db="EMBL/GenBank/DDBJ databases">
        <authorList>
            <person name="Jo J.-H."/>
            <person name="Im W.-T."/>
        </authorList>
    </citation>
    <scope>NUCLEOTIDE SEQUENCE</scope>
    <source>
        <strain evidence="4">I2-34</strain>
    </source>
</reference>
<dbReference type="PANTHER" id="PTHR30535">
    <property type="entry name" value="VITAMIN B12-BINDING PROTEIN"/>
    <property type="match status" value="1"/>
</dbReference>
<comment type="caution">
    <text evidence="4">The sequence shown here is derived from an EMBL/GenBank/DDBJ whole genome shotgun (WGS) entry which is preliminary data.</text>
</comment>
<evidence type="ECO:0000313" key="4">
    <source>
        <dbReference type="EMBL" id="MCG2621074.1"/>
    </source>
</evidence>
<dbReference type="PROSITE" id="PS51257">
    <property type="entry name" value="PROKAR_LIPOPROTEIN"/>
    <property type="match status" value="1"/>
</dbReference>
<dbReference type="RefSeq" id="WP_237818182.1">
    <property type="nucleotide sequence ID" value="NZ_JAKLTQ010000002.1"/>
</dbReference>
<feature type="chain" id="PRO_5047370850" evidence="2">
    <location>
        <begin position="26"/>
        <end position="334"/>
    </location>
</feature>
<gene>
    <name evidence="4" type="ORF">LVY72_03995</name>
</gene>
<dbReference type="InterPro" id="IPR050902">
    <property type="entry name" value="ABC_Transporter_SBP"/>
</dbReference>
<accession>A0ABS9L3J8</accession>
<dbReference type="NCBIfam" id="TIGR03868">
    <property type="entry name" value="F420-O_ABCperi"/>
    <property type="match status" value="1"/>
</dbReference>
<dbReference type="InterPro" id="IPR022287">
    <property type="entry name" value="ABC_trnsptr_F420-0_sub-bd_pred"/>
</dbReference>
<dbReference type="Gene3D" id="3.40.50.1980">
    <property type="entry name" value="Nitrogenase molybdenum iron protein domain"/>
    <property type="match status" value="2"/>
</dbReference>
<protein>
    <submittedName>
        <fullName evidence="4">F420-0 ABC transporter substrate-binding protein</fullName>
    </submittedName>
</protein>
<keyword evidence="5" id="KW-1185">Reference proteome</keyword>